<gene>
    <name evidence="2" type="ORF">SCHCODRAFT_112435</name>
</gene>
<dbReference type="eggNOG" id="ENOG502RCN4">
    <property type="taxonomic scope" value="Eukaryota"/>
</dbReference>
<evidence type="ECO:0000313" key="2">
    <source>
        <dbReference type="EMBL" id="EFI93039.1"/>
    </source>
</evidence>
<name>D8QEZ2_SCHCM</name>
<feature type="domain" description="F-box" evidence="1">
    <location>
        <begin position="6"/>
        <end position="52"/>
    </location>
</feature>
<sequence length="499" mass="55335">MTSAPCNAFLALPTELLVPVLSYLNVQEILAVRKTCRVLYAVSKLKCVWIARVKHMCAANDVFAPTFDLPSMSVAALERAATAPQRFFRLIKASGGGSKLYPAHRCTLSLAQDGNAAPGADSFRQIRLVPGGRFVLARTKAEFQIWDMEAPACRSGALYSASLKDLLDVPEAALAHINMEDCYRGSEESSLRVVFTQCCDRERYWRFLLIQVDFVRREGVDDSKQASLEVVVEVVAQLSPLIPLDSRPYIGSTVNSWITIRTDIDIIVWNPTEDTVAYWRVDPALERTLRAVHLTCDHAFCIFRDIVTVSSIPPFLDAQSKESWIPSTRSFEIALNLRSENCAWLTPRSWHTSNKASPTAHREPSPTHAFDRFAGSSGLSRYAVGSSTNVVQTHSDRAAPTVRDRWQDSNICFDYTCAWMPVRGFSVVEGEGAVCPCVRAPWGYNVGLLAYDGSPGGSVEVKIDGIESFDGWDVCPASARVVCIDRREPHLVIVYDFLA</sequence>
<accession>D8QEZ2</accession>
<dbReference type="AlphaFoldDB" id="D8QEZ2"/>
<dbReference type="SUPFAM" id="SSF81383">
    <property type="entry name" value="F-box domain"/>
    <property type="match status" value="1"/>
</dbReference>
<dbReference type="SMART" id="SM00256">
    <property type="entry name" value="FBOX"/>
    <property type="match status" value="1"/>
</dbReference>
<dbReference type="PROSITE" id="PS50181">
    <property type="entry name" value="FBOX"/>
    <property type="match status" value="1"/>
</dbReference>
<evidence type="ECO:0000259" key="1">
    <source>
        <dbReference type="PROSITE" id="PS50181"/>
    </source>
</evidence>
<dbReference type="InParanoid" id="D8QEZ2"/>
<dbReference type="VEuPathDB" id="FungiDB:SCHCODRAFT_02065354"/>
<dbReference type="Proteomes" id="UP000007431">
    <property type="component" value="Unassembled WGS sequence"/>
</dbReference>
<keyword evidence="3" id="KW-1185">Reference proteome</keyword>
<organism evidence="3">
    <name type="scientific">Schizophyllum commune (strain H4-8 / FGSC 9210)</name>
    <name type="common">Split gill fungus</name>
    <dbReference type="NCBI Taxonomy" id="578458"/>
    <lineage>
        <taxon>Eukaryota</taxon>
        <taxon>Fungi</taxon>
        <taxon>Dikarya</taxon>
        <taxon>Basidiomycota</taxon>
        <taxon>Agaricomycotina</taxon>
        <taxon>Agaricomycetes</taxon>
        <taxon>Agaricomycetidae</taxon>
        <taxon>Agaricales</taxon>
        <taxon>Schizophyllaceae</taxon>
        <taxon>Schizophyllum</taxon>
    </lineage>
</organism>
<dbReference type="HOGENOM" id="CLU_469423_0_0_1"/>
<proteinExistence type="predicted"/>
<dbReference type="Pfam" id="PF12937">
    <property type="entry name" value="F-box-like"/>
    <property type="match status" value="1"/>
</dbReference>
<evidence type="ECO:0000313" key="3">
    <source>
        <dbReference type="Proteomes" id="UP000007431"/>
    </source>
</evidence>
<feature type="non-terminal residue" evidence="2">
    <location>
        <position position="499"/>
    </location>
</feature>
<dbReference type="EMBL" id="GL377311">
    <property type="protein sequence ID" value="EFI93039.1"/>
    <property type="molecule type" value="Genomic_DNA"/>
</dbReference>
<dbReference type="InterPro" id="IPR001810">
    <property type="entry name" value="F-box_dom"/>
</dbReference>
<dbReference type="InterPro" id="IPR036047">
    <property type="entry name" value="F-box-like_dom_sf"/>
</dbReference>
<protein>
    <recommendedName>
        <fullName evidence="1">F-box domain-containing protein</fullName>
    </recommendedName>
</protein>
<reference evidence="2 3" key="1">
    <citation type="journal article" date="2010" name="Nat. Biotechnol.">
        <title>Genome sequence of the model mushroom Schizophyllum commune.</title>
        <authorList>
            <person name="Ohm R.A."/>
            <person name="de Jong J.F."/>
            <person name="Lugones L.G."/>
            <person name="Aerts A."/>
            <person name="Kothe E."/>
            <person name="Stajich J.E."/>
            <person name="de Vries R.P."/>
            <person name="Record E."/>
            <person name="Levasseur A."/>
            <person name="Baker S.E."/>
            <person name="Bartholomew K.A."/>
            <person name="Coutinho P.M."/>
            <person name="Erdmann S."/>
            <person name="Fowler T.J."/>
            <person name="Gathman A.C."/>
            <person name="Lombard V."/>
            <person name="Henrissat B."/>
            <person name="Knabe N."/>
            <person name="Kuees U."/>
            <person name="Lilly W.W."/>
            <person name="Lindquist E."/>
            <person name="Lucas S."/>
            <person name="Magnuson J.K."/>
            <person name="Piumi F."/>
            <person name="Raudaskoski M."/>
            <person name="Salamov A."/>
            <person name="Schmutz J."/>
            <person name="Schwarze F.W.M.R."/>
            <person name="vanKuyk P.A."/>
            <person name="Horton J.S."/>
            <person name="Grigoriev I.V."/>
            <person name="Woesten H.A.B."/>
        </authorList>
    </citation>
    <scope>NUCLEOTIDE SEQUENCE [LARGE SCALE GENOMIC DNA]</scope>
    <source>
        <strain evidence="3">H4-8 / FGSC 9210</strain>
    </source>
</reference>
<dbReference type="Gene3D" id="1.20.1280.50">
    <property type="match status" value="1"/>
</dbReference>